<dbReference type="EMBL" id="FOSL01000029">
    <property type="protein sequence ID" value="SFL07820.1"/>
    <property type="molecule type" value="Genomic_DNA"/>
</dbReference>
<evidence type="ECO:0000313" key="2">
    <source>
        <dbReference type="Proteomes" id="UP000323300"/>
    </source>
</evidence>
<evidence type="ECO:0000313" key="1">
    <source>
        <dbReference type="EMBL" id="SFL07820.1"/>
    </source>
</evidence>
<dbReference type="AlphaFoldDB" id="A0A1I4ERT5"/>
<sequence length="71" mass="7783">MSENFFAPRVVASVRECVGAKIKANAPVSIRDCINHVRDSVPESQMTDDDLVDLIASLVVLEKWPIDLNSG</sequence>
<reference evidence="1 2" key="1">
    <citation type="submission" date="2016-10" db="EMBL/GenBank/DDBJ databases">
        <authorList>
            <person name="Varghese N."/>
            <person name="Submissions S."/>
        </authorList>
    </citation>
    <scope>NUCLEOTIDE SEQUENCE [LARGE SCALE GENOMIC DNA]</scope>
    <source>
        <strain evidence="1 2">DSM 21822</strain>
    </source>
</reference>
<dbReference type="RefSeq" id="WP_149763467.1">
    <property type="nucleotide sequence ID" value="NZ_BSPE01000012.1"/>
</dbReference>
<name>A0A1I4ERT5_9HYPH</name>
<protein>
    <submittedName>
        <fullName evidence="1">Uncharacterized protein</fullName>
    </submittedName>
</protein>
<keyword evidence="2" id="KW-1185">Reference proteome</keyword>
<proteinExistence type="predicted"/>
<organism evidence="1 2">
    <name type="scientific">Neomesorhizobium albiziae</name>
    <dbReference type="NCBI Taxonomy" id="335020"/>
    <lineage>
        <taxon>Bacteria</taxon>
        <taxon>Pseudomonadati</taxon>
        <taxon>Pseudomonadota</taxon>
        <taxon>Alphaproteobacteria</taxon>
        <taxon>Hyphomicrobiales</taxon>
        <taxon>Phyllobacteriaceae</taxon>
        <taxon>Neomesorhizobium</taxon>
    </lineage>
</organism>
<accession>A0A1I4ERT5</accession>
<dbReference type="Proteomes" id="UP000323300">
    <property type="component" value="Unassembled WGS sequence"/>
</dbReference>
<gene>
    <name evidence="1" type="ORF">SAMN04488498_12934</name>
</gene>